<dbReference type="EMBL" id="KZ825864">
    <property type="protein sequence ID" value="PYH94828.1"/>
    <property type="molecule type" value="Genomic_DNA"/>
</dbReference>
<dbReference type="InterPro" id="IPR045518">
    <property type="entry name" value="2EXR"/>
</dbReference>
<gene>
    <name evidence="2" type="ORF">BO71DRAFT_440708</name>
</gene>
<sequence length="243" mass="27669">METPTTFPLFSYLPAELRYQIWQDALPSDSSPGILFPFNPGCWESRYILYPGQENDIDLEYADIIIEFNPNRLNPVPVAVPLLLVSHEANYIARTWIRKKDLKVKFCQDRQTHIFNRLFDPKRDTLYISEYTFTDFCGDPYEVPDPNTADLGLAGGQEPPCLAVSEGLVKSRSQFLLDICDTFFRFALVVVVLGVPDEISAEDQWELEIFKQRSVSLTTIQTDGNSTGRRVGSVVIKSSITRF</sequence>
<dbReference type="Proteomes" id="UP000247810">
    <property type="component" value="Unassembled WGS sequence"/>
</dbReference>
<name>A0A319E2P0_9EURO</name>
<evidence type="ECO:0000313" key="2">
    <source>
        <dbReference type="EMBL" id="PYH94828.1"/>
    </source>
</evidence>
<proteinExistence type="predicted"/>
<dbReference type="VEuPathDB" id="FungiDB:BO71DRAFT_440708"/>
<keyword evidence="3" id="KW-1185">Reference proteome</keyword>
<accession>A0A319E2P0</accession>
<feature type="domain" description="2EXR" evidence="1">
    <location>
        <begin position="7"/>
        <end position="126"/>
    </location>
</feature>
<dbReference type="Pfam" id="PF20150">
    <property type="entry name" value="2EXR"/>
    <property type="match status" value="1"/>
</dbReference>
<organism evidence="2 3">
    <name type="scientific">Aspergillus ellipticus CBS 707.79</name>
    <dbReference type="NCBI Taxonomy" id="1448320"/>
    <lineage>
        <taxon>Eukaryota</taxon>
        <taxon>Fungi</taxon>
        <taxon>Dikarya</taxon>
        <taxon>Ascomycota</taxon>
        <taxon>Pezizomycotina</taxon>
        <taxon>Eurotiomycetes</taxon>
        <taxon>Eurotiomycetidae</taxon>
        <taxon>Eurotiales</taxon>
        <taxon>Aspergillaceae</taxon>
        <taxon>Aspergillus</taxon>
        <taxon>Aspergillus subgen. Circumdati</taxon>
    </lineage>
</organism>
<protein>
    <recommendedName>
        <fullName evidence="1">2EXR domain-containing protein</fullName>
    </recommendedName>
</protein>
<evidence type="ECO:0000313" key="3">
    <source>
        <dbReference type="Proteomes" id="UP000247810"/>
    </source>
</evidence>
<dbReference type="OrthoDB" id="3546385at2759"/>
<dbReference type="AlphaFoldDB" id="A0A319E2P0"/>
<evidence type="ECO:0000259" key="1">
    <source>
        <dbReference type="Pfam" id="PF20150"/>
    </source>
</evidence>
<reference evidence="2 3" key="1">
    <citation type="submission" date="2018-02" db="EMBL/GenBank/DDBJ databases">
        <title>The genomes of Aspergillus section Nigri reveals drivers in fungal speciation.</title>
        <authorList>
            <consortium name="DOE Joint Genome Institute"/>
            <person name="Vesth T.C."/>
            <person name="Nybo J."/>
            <person name="Theobald S."/>
            <person name="Brandl J."/>
            <person name="Frisvad J.C."/>
            <person name="Nielsen K.F."/>
            <person name="Lyhne E.K."/>
            <person name="Kogle M.E."/>
            <person name="Kuo A."/>
            <person name="Riley R."/>
            <person name="Clum A."/>
            <person name="Nolan M."/>
            <person name="Lipzen A."/>
            <person name="Salamov A."/>
            <person name="Henrissat B."/>
            <person name="Wiebenga A."/>
            <person name="De vries R.P."/>
            <person name="Grigoriev I.V."/>
            <person name="Mortensen U.H."/>
            <person name="Andersen M.R."/>
            <person name="Baker S.E."/>
        </authorList>
    </citation>
    <scope>NUCLEOTIDE SEQUENCE [LARGE SCALE GENOMIC DNA]</scope>
    <source>
        <strain evidence="2 3">CBS 707.79</strain>
    </source>
</reference>